<reference evidence="2 3" key="1">
    <citation type="journal article" date="2011" name="Nat. Genet.">
        <title>The genome of the mesopolyploid crop species Brassica rapa.</title>
        <authorList>
            <consortium name="Brassica rapa Genome Sequencing Project Consortium"/>
            <person name="Wang X."/>
            <person name="Wang H."/>
            <person name="Wang J."/>
            <person name="Sun R."/>
            <person name="Wu J."/>
            <person name="Liu S."/>
            <person name="Bai Y."/>
            <person name="Mun J.H."/>
            <person name="Bancroft I."/>
            <person name="Cheng F."/>
            <person name="Huang S."/>
            <person name="Li X."/>
            <person name="Hua W."/>
            <person name="Wang J."/>
            <person name="Wang X."/>
            <person name="Freeling M."/>
            <person name="Pires J.C."/>
            <person name="Paterson A.H."/>
            <person name="Chalhoub B."/>
            <person name="Wang B."/>
            <person name="Hayward A."/>
            <person name="Sharpe A.G."/>
            <person name="Park B.S."/>
            <person name="Weisshaar B."/>
            <person name="Liu B."/>
            <person name="Li B."/>
            <person name="Liu B."/>
            <person name="Tong C."/>
            <person name="Song C."/>
            <person name="Duran C."/>
            <person name="Peng C."/>
            <person name="Geng C."/>
            <person name="Koh C."/>
            <person name="Lin C."/>
            <person name="Edwards D."/>
            <person name="Mu D."/>
            <person name="Shen D."/>
            <person name="Soumpourou E."/>
            <person name="Li F."/>
            <person name="Fraser F."/>
            <person name="Conant G."/>
            <person name="Lassalle G."/>
            <person name="King G.J."/>
            <person name="Bonnema G."/>
            <person name="Tang H."/>
            <person name="Wang H."/>
            <person name="Belcram H."/>
            <person name="Zhou H."/>
            <person name="Hirakawa H."/>
            <person name="Abe H."/>
            <person name="Guo H."/>
            <person name="Wang H."/>
            <person name="Jin H."/>
            <person name="Parkin I.A."/>
            <person name="Batley J."/>
            <person name="Kim J.S."/>
            <person name="Just J."/>
            <person name="Li J."/>
            <person name="Xu J."/>
            <person name="Deng J."/>
            <person name="Kim J.A."/>
            <person name="Li J."/>
            <person name="Yu J."/>
            <person name="Meng J."/>
            <person name="Wang J."/>
            <person name="Min J."/>
            <person name="Poulain J."/>
            <person name="Wang J."/>
            <person name="Hatakeyama K."/>
            <person name="Wu K."/>
            <person name="Wang L."/>
            <person name="Fang L."/>
            <person name="Trick M."/>
            <person name="Links M.G."/>
            <person name="Zhao M."/>
            <person name="Jin M."/>
            <person name="Ramchiary N."/>
            <person name="Drou N."/>
            <person name="Berkman P.J."/>
            <person name="Cai Q."/>
            <person name="Huang Q."/>
            <person name="Li R."/>
            <person name="Tabata S."/>
            <person name="Cheng S."/>
            <person name="Zhang S."/>
            <person name="Zhang S."/>
            <person name="Huang S."/>
            <person name="Sato S."/>
            <person name="Sun S."/>
            <person name="Kwon S.J."/>
            <person name="Choi S.R."/>
            <person name="Lee T.H."/>
            <person name="Fan W."/>
            <person name="Zhao X."/>
            <person name="Tan X."/>
            <person name="Xu X."/>
            <person name="Wang Y."/>
            <person name="Qiu Y."/>
            <person name="Yin Y."/>
            <person name="Li Y."/>
            <person name="Du Y."/>
            <person name="Liao Y."/>
            <person name="Lim Y."/>
            <person name="Narusaka Y."/>
            <person name="Wang Y."/>
            <person name="Wang Z."/>
            <person name="Li Z."/>
            <person name="Wang Z."/>
            <person name="Xiong Z."/>
            <person name="Zhang Z."/>
        </authorList>
    </citation>
    <scope>NUCLEOTIDE SEQUENCE [LARGE SCALE GENOMIC DNA]</scope>
    <source>
        <strain evidence="2 3">cv. Chiifu-401-42</strain>
    </source>
</reference>
<accession>M4ENT3</accession>
<proteinExistence type="predicted"/>
<dbReference type="InParanoid" id="M4ENT3"/>
<evidence type="ECO:0000313" key="3">
    <source>
        <dbReference type="Proteomes" id="UP000011750"/>
    </source>
</evidence>
<evidence type="ECO:0000256" key="1">
    <source>
        <dbReference type="SAM" id="MobiDB-lite"/>
    </source>
</evidence>
<evidence type="ECO:0000313" key="2">
    <source>
        <dbReference type="EnsemblPlants" id="Bra030453.1-P"/>
    </source>
</evidence>
<keyword evidence="3" id="KW-1185">Reference proteome</keyword>
<feature type="compositionally biased region" description="Basic and acidic residues" evidence="1">
    <location>
        <begin position="71"/>
        <end position="99"/>
    </location>
</feature>
<dbReference type="Gramene" id="Bra030453.1">
    <property type="protein sequence ID" value="Bra030453.1-P"/>
    <property type="gene ID" value="Bra030453"/>
</dbReference>
<reference evidence="2" key="3">
    <citation type="submission" date="2023-03" db="UniProtKB">
        <authorList>
            <consortium name="EnsemblPlants"/>
        </authorList>
    </citation>
    <scope>IDENTIFICATION</scope>
    <source>
        <strain evidence="2">cv. Chiifu-401-42</strain>
    </source>
</reference>
<name>M4ENT3_BRACM</name>
<dbReference type="EnsemblPlants" id="Bra030453.1">
    <property type="protein sequence ID" value="Bra030453.1-P"/>
    <property type="gene ID" value="Bra030453"/>
</dbReference>
<dbReference type="AlphaFoldDB" id="M4ENT3"/>
<protein>
    <submittedName>
        <fullName evidence="2">Uncharacterized protein</fullName>
    </submittedName>
</protein>
<organism evidence="2 3">
    <name type="scientific">Brassica campestris</name>
    <name type="common">Field mustard</name>
    <dbReference type="NCBI Taxonomy" id="3711"/>
    <lineage>
        <taxon>Eukaryota</taxon>
        <taxon>Viridiplantae</taxon>
        <taxon>Streptophyta</taxon>
        <taxon>Embryophyta</taxon>
        <taxon>Tracheophyta</taxon>
        <taxon>Spermatophyta</taxon>
        <taxon>Magnoliopsida</taxon>
        <taxon>eudicotyledons</taxon>
        <taxon>Gunneridae</taxon>
        <taxon>Pentapetalae</taxon>
        <taxon>rosids</taxon>
        <taxon>malvids</taxon>
        <taxon>Brassicales</taxon>
        <taxon>Brassicaceae</taxon>
        <taxon>Brassiceae</taxon>
        <taxon>Brassica</taxon>
    </lineage>
</organism>
<sequence length="208" mass="22567">MPLYKLRSYKVCALLVLGSLGSFFVGFSSSFCHRWLSLESEESSLVLSGGTCEILTDPGQDDATMAEPDDSSTKDKPGWTNGEHTDLKPAGETDDELKQSVDELDPAEESMHELKPAEVRVDELDELGELSDTTLELDELSDTTLELSELSDTEDGAGLAVGRNGPCSAQGKVHKKCNTESTKKFGSWVALTSSKSSQNSTSRFYKSL</sequence>
<feature type="region of interest" description="Disordered" evidence="1">
    <location>
        <begin position="56"/>
        <end position="99"/>
    </location>
</feature>
<dbReference type="Proteomes" id="UP000011750">
    <property type="component" value="Chromosome A05"/>
</dbReference>
<reference evidence="2 3" key="2">
    <citation type="journal article" date="2018" name="Hortic Res">
        <title>Improved Brassica rapa reference genome by single-molecule sequencing and chromosome conformation capture technologies.</title>
        <authorList>
            <person name="Zhang L."/>
            <person name="Cai X."/>
            <person name="Wu J."/>
            <person name="Liu M."/>
            <person name="Grob S."/>
            <person name="Cheng F."/>
            <person name="Liang J."/>
            <person name="Cai C."/>
            <person name="Liu Z."/>
            <person name="Liu B."/>
            <person name="Wang F."/>
            <person name="Li S."/>
            <person name="Liu F."/>
            <person name="Li X."/>
            <person name="Cheng L."/>
            <person name="Yang W."/>
            <person name="Li M.H."/>
            <person name="Grossniklaus U."/>
            <person name="Zheng H."/>
            <person name="Wang X."/>
        </authorList>
    </citation>
    <scope>NUCLEOTIDE SEQUENCE [LARGE SCALE GENOMIC DNA]</scope>
    <source>
        <strain evidence="2 3">cv. Chiifu-401-42</strain>
    </source>
</reference>
<dbReference type="HOGENOM" id="CLU_1322569_0_0_1"/>